<dbReference type="WBParaSite" id="EVEC_0001350601-mRNA-1">
    <property type="protein sequence ID" value="EVEC_0001350601-mRNA-1"/>
    <property type="gene ID" value="EVEC_0001350601"/>
</dbReference>
<keyword evidence="3" id="KW-1185">Reference proteome</keyword>
<evidence type="ECO:0000256" key="1">
    <source>
        <dbReference type="SAM" id="Phobius"/>
    </source>
</evidence>
<dbReference type="AlphaFoldDB" id="A0A0N4VR44"/>
<keyword evidence="1" id="KW-0472">Membrane</keyword>
<dbReference type="Proteomes" id="UP000274131">
    <property type="component" value="Unassembled WGS sequence"/>
</dbReference>
<protein>
    <submittedName>
        <fullName evidence="4">Conjugal transfer protein TrbD</fullName>
    </submittedName>
</protein>
<dbReference type="EMBL" id="UXUI01015689">
    <property type="protein sequence ID" value="VDD97889.1"/>
    <property type="molecule type" value="Genomic_DNA"/>
</dbReference>
<keyword evidence="1" id="KW-0812">Transmembrane</keyword>
<feature type="transmembrane region" description="Helical" evidence="1">
    <location>
        <begin position="48"/>
        <end position="70"/>
    </location>
</feature>
<evidence type="ECO:0000313" key="4">
    <source>
        <dbReference type="WBParaSite" id="EVEC_0001350601-mRNA-1"/>
    </source>
</evidence>
<feature type="transmembrane region" description="Helical" evidence="1">
    <location>
        <begin position="21"/>
        <end position="42"/>
    </location>
</feature>
<reference evidence="2 3" key="2">
    <citation type="submission" date="2018-10" db="EMBL/GenBank/DDBJ databases">
        <authorList>
            <consortium name="Pathogen Informatics"/>
        </authorList>
    </citation>
    <scope>NUCLEOTIDE SEQUENCE [LARGE SCALE GENOMIC DNA]</scope>
</reference>
<proteinExistence type="predicted"/>
<sequence>MSMMVITMGDDDSVTMKEEAMVMAMATVVAVTVAVPLIWMMMTMTMPLAMAMAMTMTMAMAMAIVVGVLLKFIDPRNHQRLYPFIANLVAYAQHFAKPPPRHI</sequence>
<evidence type="ECO:0000313" key="3">
    <source>
        <dbReference type="Proteomes" id="UP000274131"/>
    </source>
</evidence>
<gene>
    <name evidence="2" type="ORF">EVEC_LOCUS12640</name>
</gene>
<evidence type="ECO:0000313" key="2">
    <source>
        <dbReference type="EMBL" id="VDD97889.1"/>
    </source>
</evidence>
<reference evidence="4" key="1">
    <citation type="submission" date="2017-02" db="UniProtKB">
        <authorList>
            <consortium name="WormBaseParasite"/>
        </authorList>
    </citation>
    <scope>IDENTIFICATION</scope>
</reference>
<keyword evidence="1" id="KW-1133">Transmembrane helix</keyword>
<name>A0A0N4VR44_ENTVE</name>
<accession>A0A0N4VR44</accession>
<organism evidence="4">
    <name type="scientific">Enterobius vermicularis</name>
    <name type="common">Human pinworm</name>
    <dbReference type="NCBI Taxonomy" id="51028"/>
    <lineage>
        <taxon>Eukaryota</taxon>
        <taxon>Metazoa</taxon>
        <taxon>Ecdysozoa</taxon>
        <taxon>Nematoda</taxon>
        <taxon>Chromadorea</taxon>
        <taxon>Rhabditida</taxon>
        <taxon>Spirurina</taxon>
        <taxon>Oxyuridomorpha</taxon>
        <taxon>Oxyuroidea</taxon>
        <taxon>Oxyuridae</taxon>
        <taxon>Enterobius</taxon>
    </lineage>
</organism>